<reference evidence="2" key="1">
    <citation type="journal article" date="2020" name="Stud. Mycol.">
        <title>101 Dothideomycetes genomes: a test case for predicting lifestyles and emergence of pathogens.</title>
        <authorList>
            <person name="Haridas S."/>
            <person name="Albert R."/>
            <person name="Binder M."/>
            <person name="Bloem J."/>
            <person name="Labutti K."/>
            <person name="Salamov A."/>
            <person name="Andreopoulos B."/>
            <person name="Baker S."/>
            <person name="Barry K."/>
            <person name="Bills G."/>
            <person name="Bluhm B."/>
            <person name="Cannon C."/>
            <person name="Castanera R."/>
            <person name="Culley D."/>
            <person name="Daum C."/>
            <person name="Ezra D."/>
            <person name="Gonzalez J."/>
            <person name="Henrissat B."/>
            <person name="Kuo A."/>
            <person name="Liang C."/>
            <person name="Lipzen A."/>
            <person name="Lutzoni F."/>
            <person name="Magnuson J."/>
            <person name="Mondo S."/>
            <person name="Nolan M."/>
            <person name="Ohm R."/>
            <person name="Pangilinan J."/>
            <person name="Park H.-J."/>
            <person name="Ramirez L."/>
            <person name="Alfaro M."/>
            <person name="Sun H."/>
            <person name="Tritt A."/>
            <person name="Yoshinaga Y."/>
            <person name="Zwiers L.-H."/>
            <person name="Turgeon B."/>
            <person name="Goodwin S."/>
            <person name="Spatafora J."/>
            <person name="Crous P."/>
            <person name="Grigoriev I."/>
        </authorList>
    </citation>
    <scope>NUCLEOTIDE SEQUENCE</scope>
    <source>
        <strain evidence="2">CBS 183.55</strain>
    </source>
</reference>
<dbReference type="Proteomes" id="UP000800082">
    <property type="component" value="Unassembled WGS sequence"/>
</dbReference>
<sequence>MRTSKPAQIVHNKTHKTSLGTTSFTRFTSRHVLTERHLTMFSNPHPTSVTSTPNHLMFKRRRSKSPTKPPAAPAPTKEHDYKTKRANISAKLDRVLLQISLHEGKLVQLEFEATSSLRNQRKPPKEMEQRVMFTMNTIASAQQDHRVAIQGMRAWTKGKHQEFGKDIEARIEANLDSVRRKLGTLNYGDLIVEVSA</sequence>
<proteinExistence type="predicted"/>
<gene>
    <name evidence="2" type="ORF">M421DRAFT_268354</name>
</gene>
<feature type="region of interest" description="Disordered" evidence="1">
    <location>
        <begin position="59"/>
        <end position="80"/>
    </location>
</feature>
<evidence type="ECO:0000313" key="3">
    <source>
        <dbReference type="Proteomes" id="UP000800082"/>
    </source>
</evidence>
<keyword evidence="3" id="KW-1185">Reference proteome</keyword>
<name>A0A6A5RCR6_9PLEO</name>
<dbReference type="RefSeq" id="XP_033445126.1">
    <property type="nucleotide sequence ID" value="XM_033588763.1"/>
</dbReference>
<protein>
    <submittedName>
        <fullName evidence="2">Uncharacterized protein</fullName>
    </submittedName>
</protein>
<dbReference type="EMBL" id="ML978989">
    <property type="protein sequence ID" value="KAF1924874.1"/>
    <property type="molecule type" value="Genomic_DNA"/>
</dbReference>
<evidence type="ECO:0000313" key="2">
    <source>
        <dbReference type="EMBL" id="KAF1924874.1"/>
    </source>
</evidence>
<evidence type="ECO:0000256" key="1">
    <source>
        <dbReference type="SAM" id="MobiDB-lite"/>
    </source>
</evidence>
<dbReference type="GeneID" id="54346410"/>
<dbReference type="AlphaFoldDB" id="A0A6A5RCR6"/>
<dbReference type="OrthoDB" id="10448898at2759"/>
<accession>A0A6A5RCR6</accession>
<organism evidence="2 3">
    <name type="scientific">Didymella exigua CBS 183.55</name>
    <dbReference type="NCBI Taxonomy" id="1150837"/>
    <lineage>
        <taxon>Eukaryota</taxon>
        <taxon>Fungi</taxon>
        <taxon>Dikarya</taxon>
        <taxon>Ascomycota</taxon>
        <taxon>Pezizomycotina</taxon>
        <taxon>Dothideomycetes</taxon>
        <taxon>Pleosporomycetidae</taxon>
        <taxon>Pleosporales</taxon>
        <taxon>Pleosporineae</taxon>
        <taxon>Didymellaceae</taxon>
        <taxon>Didymella</taxon>
    </lineage>
</organism>